<evidence type="ECO:0000313" key="1">
    <source>
        <dbReference type="Proteomes" id="UP000036681"/>
    </source>
</evidence>
<proteinExistence type="predicted"/>
<keyword evidence="1" id="KW-1185">Reference proteome</keyword>
<accession>A0A0M3HYW7</accession>
<name>A0A0M3HYW7_ASCLU</name>
<dbReference type="Proteomes" id="UP000036681">
    <property type="component" value="Unplaced"/>
</dbReference>
<evidence type="ECO:0000313" key="2">
    <source>
        <dbReference type="WBParaSite" id="ALUE_0000878901-mRNA-1"/>
    </source>
</evidence>
<sequence length="87" mass="9409">MGFTKSSGSSCIIPLSLFVSSNSNEGAEQTQTIVNVNVTAASSRLRERGHSLNCLPRCYKTPCNDCFVHSTAADRILKGFEATEKHS</sequence>
<protein>
    <submittedName>
        <fullName evidence="2">Secreted protein</fullName>
    </submittedName>
</protein>
<reference evidence="2" key="1">
    <citation type="submission" date="2017-02" db="UniProtKB">
        <authorList>
            <consortium name="WormBaseParasite"/>
        </authorList>
    </citation>
    <scope>IDENTIFICATION</scope>
</reference>
<dbReference type="AlphaFoldDB" id="A0A0M3HYW7"/>
<dbReference type="WBParaSite" id="ALUE_0000878901-mRNA-1">
    <property type="protein sequence ID" value="ALUE_0000878901-mRNA-1"/>
    <property type="gene ID" value="ALUE_0000878901"/>
</dbReference>
<organism evidence="1 2">
    <name type="scientific">Ascaris lumbricoides</name>
    <name type="common">Giant roundworm</name>
    <dbReference type="NCBI Taxonomy" id="6252"/>
    <lineage>
        <taxon>Eukaryota</taxon>
        <taxon>Metazoa</taxon>
        <taxon>Ecdysozoa</taxon>
        <taxon>Nematoda</taxon>
        <taxon>Chromadorea</taxon>
        <taxon>Rhabditida</taxon>
        <taxon>Spirurina</taxon>
        <taxon>Ascaridomorpha</taxon>
        <taxon>Ascaridoidea</taxon>
        <taxon>Ascarididae</taxon>
        <taxon>Ascaris</taxon>
    </lineage>
</organism>